<dbReference type="AlphaFoldDB" id="A0A0S7WMI4"/>
<dbReference type="InterPro" id="IPR054251">
    <property type="entry name" value="DUF6982"/>
</dbReference>
<dbReference type="Proteomes" id="UP000051124">
    <property type="component" value="Unassembled WGS sequence"/>
</dbReference>
<accession>A0A0S7WMI4</accession>
<reference evidence="1 2" key="1">
    <citation type="journal article" date="2015" name="Microbiome">
        <title>Genomic resolution of linkages in carbon, nitrogen, and sulfur cycling among widespread estuary sediment bacteria.</title>
        <authorList>
            <person name="Baker B.J."/>
            <person name="Lazar C.S."/>
            <person name="Teske A.P."/>
            <person name="Dick G.J."/>
        </authorList>
    </citation>
    <scope>NUCLEOTIDE SEQUENCE [LARGE SCALE GENOMIC DNA]</scope>
    <source>
        <strain evidence="1">DG_26</strain>
    </source>
</reference>
<evidence type="ECO:0000313" key="1">
    <source>
        <dbReference type="EMBL" id="KPJ51355.1"/>
    </source>
</evidence>
<organism evidence="1 2">
    <name type="scientific">candidate division TA06 bacterium DG_26</name>
    <dbReference type="NCBI Taxonomy" id="1703771"/>
    <lineage>
        <taxon>Bacteria</taxon>
        <taxon>Bacteria division TA06</taxon>
    </lineage>
</organism>
<name>A0A0S7WMI4_UNCT6</name>
<dbReference type="Pfam" id="PF22478">
    <property type="entry name" value="DUF6982"/>
    <property type="match status" value="1"/>
</dbReference>
<dbReference type="EMBL" id="LIZT01000002">
    <property type="protein sequence ID" value="KPJ51355.1"/>
    <property type="molecule type" value="Genomic_DNA"/>
</dbReference>
<sequence>MPRKGVDMLSQVSGERNLVVVHFKDGKLRKGYTHDFTPAKETFHLTSEEEGNRGSICEIRSEELKAVFFVKTLEGNRDYVEKKRFDEVDMSRLRGLKIKVEFLDGETIRGVSLGYSKGRKGFFVIPVDPDGNNERIYVVADSVRGVKLGSAAER</sequence>
<protein>
    <submittedName>
        <fullName evidence="1">Uncharacterized protein</fullName>
    </submittedName>
</protein>
<comment type="caution">
    <text evidence="1">The sequence shown here is derived from an EMBL/GenBank/DDBJ whole genome shotgun (WGS) entry which is preliminary data.</text>
</comment>
<gene>
    <name evidence="1" type="ORF">AMJ40_00190</name>
</gene>
<evidence type="ECO:0000313" key="2">
    <source>
        <dbReference type="Proteomes" id="UP000051124"/>
    </source>
</evidence>
<proteinExistence type="predicted"/>